<dbReference type="AlphaFoldDB" id="A0A5F0N6A1"/>
<keyword evidence="1" id="KW-0472">Membrane</keyword>
<gene>
    <name evidence="2" type="ORF">CKN69_00665</name>
</gene>
<accession>A0A5F0N6A1</accession>
<dbReference type="Proteomes" id="UP000297938">
    <property type="component" value="Unassembled WGS sequence"/>
</dbReference>
<evidence type="ECO:0000313" key="3">
    <source>
        <dbReference type="Proteomes" id="UP000297938"/>
    </source>
</evidence>
<comment type="caution">
    <text evidence="2">The sequence shown here is derived from an EMBL/GenBank/DDBJ whole genome shotgun (WGS) entry which is preliminary data.</text>
</comment>
<reference evidence="2 3" key="1">
    <citation type="journal article" date="2018" name="Int. J. Food Microbiol.">
        <title>Growth of Carnobacterium spp. isolated from chilled vacuum-packaged meat under relevant acidic conditions.</title>
        <authorList>
            <person name="Zhang P."/>
            <person name="Badoni M."/>
            <person name="Ganzle M."/>
            <person name="Yang X."/>
        </authorList>
    </citation>
    <scope>NUCLEOTIDE SEQUENCE [LARGE SCALE GENOMIC DNA]</scope>
    <source>
        <strain evidence="2 3">B2</strain>
    </source>
</reference>
<evidence type="ECO:0000313" key="2">
    <source>
        <dbReference type="EMBL" id="TFJ30455.1"/>
    </source>
</evidence>
<organism evidence="2 3">
    <name type="scientific">Carnobacterium divergens</name>
    <name type="common">Lactobacillus divergens</name>
    <dbReference type="NCBI Taxonomy" id="2748"/>
    <lineage>
        <taxon>Bacteria</taxon>
        <taxon>Bacillati</taxon>
        <taxon>Bacillota</taxon>
        <taxon>Bacilli</taxon>
        <taxon>Lactobacillales</taxon>
        <taxon>Carnobacteriaceae</taxon>
        <taxon>Carnobacterium</taxon>
    </lineage>
</organism>
<dbReference type="EMBL" id="NRPP01000002">
    <property type="protein sequence ID" value="TFJ30455.1"/>
    <property type="molecule type" value="Genomic_DNA"/>
</dbReference>
<name>A0A5F0N6A1_CARDV</name>
<proteinExistence type="predicted"/>
<keyword evidence="1" id="KW-0812">Transmembrane</keyword>
<feature type="transmembrane region" description="Helical" evidence="1">
    <location>
        <begin position="12"/>
        <end position="33"/>
    </location>
</feature>
<protein>
    <submittedName>
        <fullName evidence="2">Uncharacterized protein</fullName>
    </submittedName>
</protein>
<evidence type="ECO:0000256" key="1">
    <source>
        <dbReference type="SAM" id="Phobius"/>
    </source>
</evidence>
<dbReference type="RefSeq" id="WP_074401420.1">
    <property type="nucleotide sequence ID" value="NZ_CBCPJQ010000004.1"/>
</dbReference>
<sequence length="175" mass="19879">MKLKKNKRKKRIFLWVFLFLLLATLLGGGYYWYKGNQNPRNLVAGEAFPATKDAHKMTAKEMKAFKQKEVDETQFTLTIFPEATFNQETLAGNLYIKNEPVNAYPINVKVNLDSDKSLVYESGMIQPGYEITKAKLAKKLTAGTYKATANVEIYDNKTKQKRGTTQAVVTIQVNE</sequence>
<keyword evidence="1" id="KW-1133">Transmembrane helix</keyword>